<accession>A0A540N7Q0</accession>
<evidence type="ECO:0000313" key="2">
    <source>
        <dbReference type="EMBL" id="TQE07067.1"/>
    </source>
</evidence>
<dbReference type="AlphaFoldDB" id="A0A540N7Q0"/>
<dbReference type="Proteomes" id="UP000315295">
    <property type="component" value="Unassembled WGS sequence"/>
</dbReference>
<feature type="region of interest" description="Disordered" evidence="1">
    <location>
        <begin position="1"/>
        <end position="22"/>
    </location>
</feature>
<dbReference type="EMBL" id="VIEB01000092">
    <property type="protein sequence ID" value="TQE07067.1"/>
    <property type="molecule type" value="Genomic_DNA"/>
</dbReference>
<evidence type="ECO:0000313" key="3">
    <source>
        <dbReference type="Proteomes" id="UP000315295"/>
    </source>
</evidence>
<gene>
    <name evidence="2" type="ORF">C1H46_007335</name>
</gene>
<name>A0A540N7Q0_MALBA</name>
<protein>
    <submittedName>
        <fullName evidence="2">Uncharacterized protein</fullName>
    </submittedName>
</protein>
<proteinExistence type="predicted"/>
<reference evidence="2 3" key="1">
    <citation type="journal article" date="2019" name="G3 (Bethesda)">
        <title>Sequencing of a Wild Apple (Malus baccata) Genome Unravels the Differences Between Cultivated and Wild Apple Species Regarding Disease Resistance and Cold Tolerance.</title>
        <authorList>
            <person name="Chen X."/>
        </authorList>
    </citation>
    <scope>NUCLEOTIDE SEQUENCE [LARGE SCALE GENOMIC DNA]</scope>
    <source>
        <strain evidence="3">cv. Shandingzi</strain>
        <tissue evidence="2">Leaves</tissue>
    </source>
</reference>
<keyword evidence="3" id="KW-1185">Reference proteome</keyword>
<comment type="caution">
    <text evidence="2">The sequence shown here is derived from an EMBL/GenBank/DDBJ whole genome shotgun (WGS) entry which is preliminary data.</text>
</comment>
<sequence length="67" mass="7778">MLHHQGPRRVSLQPGGLSQSDTCRHQKPIIARHMPTSEANHNMICVNVRTRLETLFYKRRSFSHNIS</sequence>
<evidence type="ECO:0000256" key="1">
    <source>
        <dbReference type="SAM" id="MobiDB-lite"/>
    </source>
</evidence>
<organism evidence="2 3">
    <name type="scientific">Malus baccata</name>
    <name type="common">Siberian crab apple</name>
    <name type="synonym">Pyrus baccata</name>
    <dbReference type="NCBI Taxonomy" id="106549"/>
    <lineage>
        <taxon>Eukaryota</taxon>
        <taxon>Viridiplantae</taxon>
        <taxon>Streptophyta</taxon>
        <taxon>Embryophyta</taxon>
        <taxon>Tracheophyta</taxon>
        <taxon>Spermatophyta</taxon>
        <taxon>Magnoliopsida</taxon>
        <taxon>eudicotyledons</taxon>
        <taxon>Gunneridae</taxon>
        <taxon>Pentapetalae</taxon>
        <taxon>rosids</taxon>
        <taxon>fabids</taxon>
        <taxon>Rosales</taxon>
        <taxon>Rosaceae</taxon>
        <taxon>Amygdaloideae</taxon>
        <taxon>Maleae</taxon>
        <taxon>Malus</taxon>
    </lineage>
</organism>